<protein>
    <submittedName>
        <fullName evidence="1">Uncharacterized protein</fullName>
    </submittedName>
</protein>
<sequence length="53" mass="6165">MMLLICWTRVKEISAEAEPRFSLPFPVTRNHQGVCHLVWNGIRRASTRCLALR</sequence>
<dbReference type="EMBL" id="CM026433">
    <property type="protein sequence ID" value="KAG0555526.1"/>
    <property type="molecule type" value="Genomic_DNA"/>
</dbReference>
<keyword evidence="2" id="KW-1185">Reference proteome</keyword>
<evidence type="ECO:0000313" key="1">
    <source>
        <dbReference type="EMBL" id="KAG0555526.1"/>
    </source>
</evidence>
<proteinExistence type="predicted"/>
<accession>A0A8T0G8C2</accession>
<dbReference type="Proteomes" id="UP000822688">
    <property type="component" value="Chromosome 12"/>
</dbReference>
<comment type="caution">
    <text evidence="1">The sequence shown here is derived from an EMBL/GenBank/DDBJ whole genome shotgun (WGS) entry which is preliminary data.</text>
</comment>
<reference evidence="1" key="1">
    <citation type="submission" date="2020-06" db="EMBL/GenBank/DDBJ databases">
        <title>WGS assembly of Ceratodon purpureus strain R40.</title>
        <authorList>
            <person name="Carey S.B."/>
            <person name="Jenkins J."/>
            <person name="Shu S."/>
            <person name="Lovell J.T."/>
            <person name="Sreedasyam A."/>
            <person name="Maumus F."/>
            <person name="Tiley G.P."/>
            <person name="Fernandez-Pozo N."/>
            <person name="Barry K."/>
            <person name="Chen C."/>
            <person name="Wang M."/>
            <person name="Lipzen A."/>
            <person name="Daum C."/>
            <person name="Saski C.A."/>
            <person name="Payton A.C."/>
            <person name="Mcbreen J.C."/>
            <person name="Conrad R.E."/>
            <person name="Kollar L.M."/>
            <person name="Olsson S."/>
            <person name="Huttunen S."/>
            <person name="Landis J.B."/>
            <person name="Wickett N.J."/>
            <person name="Johnson M.G."/>
            <person name="Rensing S.A."/>
            <person name="Grimwood J."/>
            <person name="Schmutz J."/>
            <person name="Mcdaniel S.F."/>
        </authorList>
    </citation>
    <scope>NUCLEOTIDE SEQUENCE</scope>
    <source>
        <strain evidence="1">R40</strain>
    </source>
</reference>
<gene>
    <name evidence="1" type="ORF">KC19_12G175400</name>
</gene>
<dbReference type="AlphaFoldDB" id="A0A8T0G8C2"/>
<organism evidence="1 2">
    <name type="scientific">Ceratodon purpureus</name>
    <name type="common">Fire moss</name>
    <name type="synonym">Dicranum purpureum</name>
    <dbReference type="NCBI Taxonomy" id="3225"/>
    <lineage>
        <taxon>Eukaryota</taxon>
        <taxon>Viridiplantae</taxon>
        <taxon>Streptophyta</taxon>
        <taxon>Embryophyta</taxon>
        <taxon>Bryophyta</taxon>
        <taxon>Bryophytina</taxon>
        <taxon>Bryopsida</taxon>
        <taxon>Dicranidae</taxon>
        <taxon>Pseudoditrichales</taxon>
        <taxon>Ditrichaceae</taxon>
        <taxon>Ceratodon</taxon>
    </lineage>
</organism>
<evidence type="ECO:0000313" key="2">
    <source>
        <dbReference type="Proteomes" id="UP000822688"/>
    </source>
</evidence>
<name>A0A8T0G8C2_CERPU</name>